<reference evidence="1" key="1">
    <citation type="submission" date="2016-05" db="EMBL/GenBank/DDBJ databases">
        <authorList>
            <person name="Lavstsen T."/>
            <person name="Jespersen J.S."/>
        </authorList>
    </citation>
    <scope>NUCLEOTIDE SEQUENCE</scope>
    <source>
        <tissue evidence="1">Brain</tissue>
    </source>
</reference>
<accession>A0A1A8BRD9</accession>
<protein>
    <submittedName>
        <fullName evidence="1">Uncharacterized protein</fullName>
    </submittedName>
</protein>
<name>A0A1A8BRD9_NOTKA</name>
<reference evidence="1" key="2">
    <citation type="submission" date="2016-06" db="EMBL/GenBank/DDBJ databases">
        <title>The genome of a short-lived fish provides insights into sex chromosome evolution and the genetic control of aging.</title>
        <authorList>
            <person name="Reichwald K."/>
            <person name="Felder M."/>
            <person name="Petzold A."/>
            <person name="Koch P."/>
            <person name="Groth M."/>
            <person name="Platzer M."/>
        </authorList>
    </citation>
    <scope>NUCLEOTIDE SEQUENCE</scope>
    <source>
        <tissue evidence="1">Brain</tissue>
    </source>
</reference>
<feature type="non-terminal residue" evidence="1">
    <location>
        <position position="1"/>
    </location>
</feature>
<sequence length="73" mass="7894">LLLSSCQRYHSCWCGCAASDRTSGSASAGRWVCPALWTRTRGQGLDLTAVFLAAWSASQTSRHFISRSVVVCV</sequence>
<feature type="non-terminal residue" evidence="1">
    <location>
        <position position="73"/>
    </location>
</feature>
<dbReference type="EMBL" id="HADZ01005452">
    <property type="protein sequence ID" value="SBP69393.1"/>
    <property type="molecule type" value="Transcribed_RNA"/>
</dbReference>
<organism evidence="1">
    <name type="scientific">Nothobranchius kadleci</name>
    <name type="common">African annual killifish</name>
    <dbReference type="NCBI Taxonomy" id="1051664"/>
    <lineage>
        <taxon>Eukaryota</taxon>
        <taxon>Metazoa</taxon>
        <taxon>Chordata</taxon>
        <taxon>Craniata</taxon>
        <taxon>Vertebrata</taxon>
        <taxon>Euteleostomi</taxon>
        <taxon>Actinopterygii</taxon>
        <taxon>Neopterygii</taxon>
        <taxon>Teleostei</taxon>
        <taxon>Neoteleostei</taxon>
        <taxon>Acanthomorphata</taxon>
        <taxon>Ovalentaria</taxon>
        <taxon>Atherinomorphae</taxon>
        <taxon>Cyprinodontiformes</taxon>
        <taxon>Nothobranchiidae</taxon>
        <taxon>Nothobranchius</taxon>
    </lineage>
</organism>
<gene>
    <name evidence="1" type="primary">Nfu_g_1_005494</name>
</gene>
<proteinExistence type="predicted"/>
<dbReference type="AlphaFoldDB" id="A0A1A8BRD9"/>
<evidence type="ECO:0000313" key="1">
    <source>
        <dbReference type="EMBL" id="SBP69393.1"/>
    </source>
</evidence>